<sequence length="240" mass="26020">MTPPSSSRPSGKRASGNPATQAEITQTVKQQREQKKQEKLAEYQRQLAKRRRGKIVWWAVGSTAAIAVIAAIVASIVFAPAPPPTYGALDSTGAEIEGVETFELQTDHVDGVVDYEQTPPAGGPHNAVWLNCGVYTEPQTNENAVHSMEHGAVWVTYDPAQVTAEDIDTLESYLPSSYAILSPYEGMDTPIAVSAWNAQLKVDSASDERITEFFEEYWRSQNAPEPNAACSGAIDGPGRQ</sequence>
<keyword evidence="2" id="KW-0812">Transmembrane</keyword>
<dbReference type="RefSeq" id="WP_322411514.1">
    <property type="nucleotide sequence ID" value="NZ_CP139779.1"/>
</dbReference>
<evidence type="ECO:0000313" key="3">
    <source>
        <dbReference type="EMBL" id="WQB71398.1"/>
    </source>
</evidence>
<name>A0ABZ0VCN4_9MICO</name>
<dbReference type="Pfam" id="PF11303">
    <property type="entry name" value="DUF3105"/>
    <property type="match status" value="1"/>
</dbReference>
<dbReference type="InterPro" id="IPR021454">
    <property type="entry name" value="DUF3105"/>
</dbReference>
<protein>
    <submittedName>
        <fullName evidence="3">DUF3105 domain-containing protein</fullName>
    </submittedName>
</protein>
<reference evidence="3 4" key="1">
    <citation type="submission" date="2023-06" db="EMBL/GenBank/DDBJ databases">
        <title>Rock-solubilizing bacteria, Microbacterium invictum, promotes re-establishment of vegetation in rocky wasteland by accelerating rock bio-weathering and reshaping soil bacterial community.</title>
        <authorList>
            <person name="Liu C."/>
        </authorList>
    </citation>
    <scope>NUCLEOTIDE SEQUENCE [LARGE SCALE GENOMIC DNA]</scope>
    <source>
        <strain evidence="3 4">X-18</strain>
    </source>
</reference>
<gene>
    <name evidence="3" type="ORF">T9R20_05395</name>
</gene>
<evidence type="ECO:0000313" key="4">
    <source>
        <dbReference type="Proteomes" id="UP001324533"/>
    </source>
</evidence>
<evidence type="ECO:0000256" key="1">
    <source>
        <dbReference type="SAM" id="MobiDB-lite"/>
    </source>
</evidence>
<keyword evidence="4" id="KW-1185">Reference proteome</keyword>
<feature type="region of interest" description="Disordered" evidence="1">
    <location>
        <begin position="1"/>
        <end position="37"/>
    </location>
</feature>
<keyword evidence="2" id="KW-1133">Transmembrane helix</keyword>
<organism evidence="3 4">
    <name type="scientific">Microbacterium invictum</name>
    <dbReference type="NCBI Taxonomy" id="515415"/>
    <lineage>
        <taxon>Bacteria</taxon>
        <taxon>Bacillati</taxon>
        <taxon>Actinomycetota</taxon>
        <taxon>Actinomycetes</taxon>
        <taxon>Micrococcales</taxon>
        <taxon>Microbacteriaceae</taxon>
        <taxon>Microbacterium</taxon>
    </lineage>
</organism>
<keyword evidence="2" id="KW-0472">Membrane</keyword>
<accession>A0ABZ0VCN4</accession>
<feature type="transmembrane region" description="Helical" evidence="2">
    <location>
        <begin position="55"/>
        <end position="79"/>
    </location>
</feature>
<dbReference type="Proteomes" id="UP001324533">
    <property type="component" value="Chromosome"/>
</dbReference>
<dbReference type="EMBL" id="CP139779">
    <property type="protein sequence ID" value="WQB71398.1"/>
    <property type="molecule type" value="Genomic_DNA"/>
</dbReference>
<evidence type="ECO:0000256" key="2">
    <source>
        <dbReference type="SAM" id="Phobius"/>
    </source>
</evidence>
<feature type="compositionally biased region" description="Polar residues" evidence="1">
    <location>
        <begin position="17"/>
        <end position="28"/>
    </location>
</feature>
<proteinExistence type="predicted"/>